<accession>A0A9Q3CYN0</accession>
<protein>
    <submittedName>
        <fullName evidence="1">Uncharacterized protein</fullName>
    </submittedName>
</protein>
<reference evidence="1" key="1">
    <citation type="submission" date="2021-03" db="EMBL/GenBank/DDBJ databases">
        <title>Draft genome sequence of rust myrtle Austropuccinia psidii MF-1, a brazilian biotype.</title>
        <authorList>
            <person name="Quecine M.C."/>
            <person name="Pachon D.M.R."/>
            <person name="Bonatelli M.L."/>
            <person name="Correr F.H."/>
            <person name="Franceschini L.M."/>
            <person name="Leite T.F."/>
            <person name="Margarido G.R.A."/>
            <person name="Almeida C.A."/>
            <person name="Ferrarezi J.A."/>
            <person name="Labate C.A."/>
        </authorList>
    </citation>
    <scope>NUCLEOTIDE SEQUENCE</scope>
    <source>
        <strain evidence="1">MF-1</strain>
    </source>
</reference>
<evidence type="ECO:0000313" key="2">
    <source>
        <dbReference type="Proteomes" id="UP000765509"/>
    </source>
</evidence>
<comment type="caution">
    <text evidence="1">The sequence shown here is derived from an EMBL/GenBank/DDBJ whole genome shotgun (WGS) entry which is preliminary data.</text>
</comment>
<keyword evidence="2" id="KW-1185">Reference proteome</keyword>
<dbReference type="Proteomes" id="UP000765509">
    <property type="component" value="Unassembled WGS sequence"/>
</dbReference>
<dbReference type="EMBL" id="AVOT02011509">
    <property type="protein sequence ID" value="MBW0492277.1"/>
    <property type="molecule type" value="Genomic_DNA"/>
</dbReference>
<name>A0A9Q3CYN0_9BASI</name>
<dbReference type="AlphaFoldDB" id="A0A9Q3CYN0"/>
<organism evidence="1 2">
    <name type="scientific">Austropuccinia psidii MF-1</name>
    <dbReference type="NCBI Taxonomy" id="1389203"/>
    <lineage>
        <taxon>Eukaryota</taxon>
        <taxon>Fungi</taxon>
        <taxon>Dikarya</taxon>
        <taxon>Basidiomycota</taxon>
        <taxon>Pucciniomycotina</taxon>
        <taxon>Pucciniomycetes</taxon>
        <taxon>Pucciniales</taxon>
        <taxon>Sphaerophragmiaceae</taxon>
        <taxon>Austropuccinia</taxon>
    </lineage>
</organism>
<gene>
    <name evidence="1" type="ORF">O181_031992</name>
</gene>
<evidence type="ECO:0000313" key="1">
    <source>
        <dbReference type="EMBL" id="MBW0492277.1"/>
    </source>
</evidence>
<sequence>MIRFIGKNAVEVKLTEQFFTNHPVFPVSLVKQYHQTGEDKLPSRNNGHTPQDILEVEDFPSPVKKIIKARKI</sequence>
<proteinExistence type="predicted"/>